<dbReference type="Gene3D" id="1.10.1580.10">
    <property type="match status" value="1"/>
</dbReference>
<feature type="compositionally biased region" description="Acidic residues" evidence="5">
    <location>
        <begin position="95"/>
        <end position="109"/>
    </location>
</feature>
<dbReference type="Pfam" id="PF08701">
    <property type="entry name" value="GN3L_Grn1"/>
    <property type="match status" value="1"/>
</dbReference>
<keyword evidence="4" id="KW-0539">Nucleus</keyword>
<evidence type="ECO:0000256" key="3">
    <source>
        <dbReference type="ARBA" id="ARBA00023134"/>
    </source>
</evidence>
<dbReference type="InterPro" id="IPR014813">
    <property type="entry name" value="Gnl3_N_dom"/>
</dbReference>
<reference evidence="8" key="2">
    <citation type="submission" date="2021-10" db="EMBL/GenBank/DDBJ databases">
        <title>Phylogenomics reveals ancestral predisposition of the termite-cultivated fungus Termitomyces towards a domesticated lifestyle.</title>
        <authorList>
            <person name="Auxier B."/>
            <person name="Grum-Grzhimaylo A."/>
            <person name="Cardenas M.E."/>
            <person name="Lodge J.D."/>
            <person name="Laessoe T."/>
            <person name="Pedersen O."/>
            <person name="Smith M.E."/>
            <person name="Kuyper T.W."/>
            <person name="Franco-Molano E.A."/>
            <person name="Baroni T.J."/>
            <person name="Aanen D.K."/>
        </authorList>
    </citation>
    <scope>NUCLEOTIDE SEQUENCE</scope>
    <source>
        <strain evidence="8">D49</strain>
    </source>
</reference>
<dbReference type="InterPro" id="IPR050755">
    <property type="entry name" value="TRAFAC_YlqF/YawG_RiboMat"/>
</dbReference>
<evidence type="ECO:0000256" key="1">
    <source>
        <dbReference type="ARBA" id="ARBA00004123"/>
    </source>
</evidence>
<evidence type="ECO:0000259" key="6">
    <source>
        <dbReference type="Pfam" id="PF01926"/>
    </source>
</evidence>
<dbReference type="Pfam" id="PF01926">
    <property type="entry name" value="MMR_HSR1"/>
    <property type="match status" value="1"/>
</dbReference>
<dbReference type="GO" id="GO:0005525">
    <property type="term" value="F:GTP binding"/>
    <property type="evidence" value="ECO:0007669"/>
    <property type="project" value="UniProtKB-KW"/>
</dbReference>
<dbReference type="PANTHER" id="PTHR11089">
    <property type="entry name" value="GTP-BINDING PROTEIN-RELATED"/>
    <property type="match status" value="1"/>
</dbReference>
<comment type="caution">
    <text evidence="8">The sequence shown here is derived from an EMBL/GenBank/DDBJ whole genome shotgun (WGS) entry which is preliminary data.</text>
</comment>
<feature type="domain" description="Guanine nucleotide-binding protein-like 3 N-terminal" evidence="7">
    <location>
        <begin position="15"/>
        <end position="89"/>
    </location>
</feature>
<feature type="compositionally biased region" description="Basic residues" evidence="5">
    <location>
        <begin position="16"/>
        <end position="36"/>
    </location>
</feature>
<accession>A0A9P7K722</accession>
<dbReference type="SUPFAM" id="SSF52540">
    <property type="entry name" value="P-loop containing nucleoside triphosphate hydrolases"/>
    <property type="match status" value="1"/>
</dbReference>
<dbReference type="AlphaFoldDB" id="A0A9P7K722"/>
<sequence>MPRIRKKTSNRGTTNNRKRIQQKVRESRKKSKKAAKKNPQWKSKTPKDPGIPNNFPFKDQILAEVSEQRRIDAAEKIRKKEEKKALRAKARNPTEDESENEQGDEDDSMELEPLKGLQIGNDAVGGVAAKQLNAKILSRPAAPVPAQEDDDDDEVPVLVNRDIPNLQAVLDDCDVFIEVLDARYPLSFRSSHLEQLAAAKPGRRILLVLNKIDTCPREAVAGWADYLWSYHPTVLFRSATAFLPTSPEITSNGKGKGKGKAPVDDGLGVESTLACLGEWAKKKKGDKPLAVAIVGIANAGKSSFINSLIRQSALPVYSLETSSRGPTTTELPQEVLIEAAGKPVRLIDTPGLSWQANEEADNVQDVRAHDILLRAKGRIDRLKDPTSVVSTIVARSNAEDLMLLYSLPAFAKGDSTSFLSGIARSNQLVKKHGELDLIGASRILLRDWSTGKFARYTNPPKCTNTSSPIKDAGLKKLYEAQAAVLETLTPRKELRKVVGLVRHSSGECETRKAVLDEPWLKEDREVSDSEDENEDGMEVDHMGDDDDDDDDEEDGDENESDEGSEEGDEEDQEEDQQTPPLSSKQKRKRGNESSTAPPSKKVAFAPDPKSSKQARRAGSNKNKTTEMTSKPVSNISAVKLKGTTSAKPEQKVANVAVKSKTIAKPTSAGGGEAYDFGKFF</sequence>
<organism evidence="8 9">
    <name type="scientific">Sphagnurus paluster</name>
    <dbReference type="NCBI Taxonomy" id="117069"/>
    <lineage>
        <taxon>Eukaryota</taxon>
        <taxon>Fungi</taxon>
        <taxon>Dikarya</taxon>
        <taxon>Basidiomycota</taxon>
        <taxon>Agaricomycotina</taxon>
        <taxon>Agaricomycetes</taxon>
        <taxon>Agaricomycetidae</taxon>
        <taxon>Agaricales</taxon>
        <taxon>Tricholomatineae</taxon>
        <taxon>Lyophyllaceae</taxon>
        <taxon>Sphagnurus</taxon>
    </lineage>
</organism>
<evidence type="ECO:0000313" key="8">
    <source>
        <dbReference type="EMBL" id="KAG5637321.1"/>
    </source>
</evidence>
<feature type="region of interest" description="Disordered" evidence="5">
    <location>
        <begin position="1"/>
        <end position="62"/>
    </location>
</feature>
<name>A0A9P7K722_9AGAR</name>
<feature type="domain" description="G" evidence="6">
    <location>
        <begin position="291"/>
        <end position="369"/>
    </location>
</feature>
<evidence type="ECO:0000256" key="5">
    <source>
        <dbReference type="SAM" id="MobiDB-lite"/>
    </source>
</evidence>
<feature type="compositionally biased region" description="Acidic residues" evidence="5">
    <location>
        <begin position="528"/>
        <end position="576"/>
    </location>
</feature>
<dbReference type="EMBL" id="JABCKI010005840">
    <property type="protein sequence ID" value="KAG5637321.1"/>
    <property type="molecule type" value="Genomic_DNA"/>
</dbReference>
<keyword evidence="3" id="KW-0342">GTP-binding</keyword>
<feature type="compositionally biased region" description="Polar residues" evidence="5">
    <location>
        <begin position="619"/>
        <end position="634"/>
    </location>
</feature>
<feature type="region of interest" description="Disordered" evidence="5">
    <location>
        <begin position="519"/>
        <end position="634"/>
    </location>
</feature>
<evidence type="ECO:0000259" key="7">
    <source>
        <dbReference type="Pfam" id="PF08701"/>
    </source>
</evidence>
<evidence type="ECO:0000256" key="4">
    <source>
        <dbReference type="ARBA" id="ARBA00023242"/>
    </source>
</evidence>
<dbReference type="InterPro" id="IPR027417">
    <property type="entry name" value="P-loop_NTPase"/>
</dbReference>
<keyword evidence="2" id="KW-0547">Nucleotide-binding</keyword>
<dbReference type="InterPro" id="IPR023179">
    <property type="entry name" value="GTP-bd_ortho_bundle_sf"/>
</dbReference>
<protein>
    <submittedName>
        <fullName evidence="8">Uncharacterized protein</fullName>
    </submittedName>
</protein>
<gene>
    <name evidence="8" type="ORF">H0H81_005014</name>
</gene>
<dbReference type="GO" id="GO:0005730">
    <property type="term" value="C:nucleolus"/>
    <property type="evidence" value="ECO:0007669"/>
    <property type="project" value="TreeGrafter"/>
</dbReference>
<dbReference type="PANTHER" id="PTHR11089:SF30">
    <property type="entry name" value="GUANINE NUCLEOTIDE-BINDING PROTEIN-LIKE 3 HOMOLOG"/>
    <property type="match status" value="1"/>
</dbReference>
<comment type="subcellular location">
    <subcellularLocation>
        <location evidence="1">Nucleus</location>
    </subcellularLocation>
</comment>
<proteinExistence type="predicted"/>
<dbReference type="OrthoDB" id="10266128at2759"/>
<evidence type="ECO:0000313" key="9">
    <source>
        <dbReference type="Proteomes" id="UP000717328"/>
    </source>
</evidence>
<evidence type="ECO:0000256" key="2">
    <source>
        <dbReference type="ARBA" id="ARBA00022741"/>
    </source>
</evidence>
<keyword evidence="9" id="KW-1185">Reference proteome</keyword>
<dbReference type="Proteomes" id="UP000717328">
    <property type="component" value="Unassembled WGS sequence"/>
</dbReference>
<reference evidence="8" key="1">
    <citation type="submission" date="2021-02" db="EMBL/GenBank/DDBJ databases">
        <authorList>
            <person name="Nieuwenhuis M."/>
            <person name="Van De Peppel L.J.J."/>
        </authorList>
    </citation>
    <scope>NUCLEOTIDE SEQUENCE</scope>
    <source>
        <strain evidence="8">D49</strain>
    </source>
</reference>
<dbReference type="InterPro" id="IPR006073">
    <property type="entry name" value="GTP-bd"/>
</dbReference>
<feature type="region of interest" description="Disordered" evidence="5">
    <location>
        <begin position="81"/>
        <end position="109"/>
    </location>
</feature>
<dbReference type="Gene3D" id="3.40.50.300">
    <property type="entry name" value="P-loop containing nucleotide triphosphate hydrolases"/>
    <property type="match status" value="1"/>
</dbReference>